<evidence type="ECO:0000313" key="2">
    <source>
        <dbReference type="EMBL" id="PAN27185.1"/>
    </source>
</evidence>
<accession>A0A2S3HPG8</accession>
<organism evidence="2">
    <name type="scientific">Panicum hallii</name>
    <dbReference type="NCBI Taxonomy" id="206008"/>
    <lineage>
        <taxon>Eukaryota</taxon>
        <taxon>Viridiplantae</taxon>
        <taxon>Streptophyta</taxon>
        <taxon>Embryophyta</taxon>
        <taxon>Tracheophyta</taxon>
        <taxon>Spermatophyta</taxon>
        <taxon>Magnoliopsida</taxon>
        <taxon>Liliopsida</taxon>
        <taxon>Poales</taxon>
        <taxon>Poaceae</taxon>
        <taxon>PACMAD clade</taxon>
        <taxon>Panicoideae</taxon>
        <taxon>Panicodae</taxon>
        <taxon>Paniceae</taxon>
        <taxon>Panicinae</taxon>
        <taxon>Panicum</taxon>
        <taxon>Panicum sect. Panicum</taxon>
    </lineage>
</organism>
<feature type="region of interest" description="Disordered" evidence="1">
    <location>
        <begin position="46"/>
        <end position="66"/>
    </location>
</feature>
<sequence>MSDLLHINFTPLTASQTYSSCLRLVAVVGEQHKQIYSERSPKIPIFTDHSITSGSIDQGQTSHPEV</sequence>
<dbReference type="AlphaFoldDB" id="A0A2S3HPG8"/>
<protein>
    <submittedName>
        <fullName evidence="2">Uncharacterized protein</fullName>
    </submittedName>
</protein>
<dbReference type="Gramene" id="PAN27185">
    <property type="protein sequence ID" value="PAN27185"/>
    <property type="gene ID" value="PAHAL_5G064900"/>
</dbReference>
<dbReference type="Proteomes" id="UP000243499">
    <property type="component" value="Chromosome 5"/>
</dbReference>
<name>A0A2S3HPG8_9POAL</name>
<dbReference type="EMBL" id="CM008050">
    <property type="protein sequence ID" value="PAN27185.1"/>
    <property type="molecule type" value="Genomic_DNA"/>
</dbReference>
<proteinExistence type="predicted"/>
<evidence type="ECO:0000256" key="1">
    <source>
        <dbReference type="SAM" id="MobiDB-lite"/>
    </source>
</evidence>
<gene>
    <name evidence="2" type="ORF">PAHAL_5G064900</name>
</gene>
<reference evidence="2" key="1">
    <citation type="submission" date="2018-04" db="EMBL/GenBank/DDBJ databases">
        <title>WGS assembly of Panicum hallii.</title>
        <authorList>
            <person name="Lovell J."/>
            <person name="Jenkins J."/>
            <person name="Lowry D."/>
            <person name="Mamidi S."/>
            <person name="Sreedasyam A."/>
            <person name="Weng X."/>
            <person name="Barry K."/>
            <person name="Bonette J."/>
            <person name="Campitelli B."/>
            <person name="Daum C."/>
            <person name="Gordon S."/>
            <person name="Gould B."/>
            <person name="Lipzen A."/>
            <person name="Macqueen A."/>
            <person name="Palacio-Mejia J."/>
            <person name="Plott C."/>
            <person name="Shakirov E."/>
            <person name="Shu S."/>
            <person name="Yoshinaga Y."/>
            <person name="Zane M."/>
            <person name="Rokhsar D."/>
            <person name="Grimwood J."/>
            <person name="Schmutz J."/>
            <person name="Juenger T."/>
        </authorList>
    </citation>
    <scope>NUCLEOTIDE SEQUENCE [LARGE SCALE GENOMIC DNA]</scope>
    <source>
        <strain evidence="2">FIL2</strain>
    </source>
</reference>
<feature type="compositionally biased region" description="Polar residues" evidence="1">
    <location>
        <begin position="49"/>
        <end position="66"/>
    </location>
</feature>